<dbReference type="Proteomes" id="UP000247099">
    <property type="component" value="Unassembled WGS sequence"/>
</dbReference>
<dbReference type="InParanoid" id="A0A317ZEK1"/>
<dbReference type="EMBL" id="QHJQ01000011">
    <property type="protein sequence ID" value="PXA03182.1"/>
    <property type="molecule type" value="Genomic_DNA"/>
</dbReference>
<keyword evidence="1" id="KW-1133">Transmembrane helix</keyword>
<dbReference type="Gene3D" id="1.20.210.10">
    <property type="entry name" value="Cytochrome c oxidase-like, subunit I domain"/>
    <property type="match status" value="1"/>
</dbReference>
<evidence type="ECO:0000313" key="4">
    <source>
        <dbReference type="Proteomes" id="UP000247099"/>
    </source>
</evidence>
<accession>A0A317ZEK1</accession>
<organism evidence="3 4">
    <name type="scientific">Coraliomargarita sinensis</name>
    <dbReference type="NCBI Taxonomy" id="2174842"/>
    <lineage>
        <taxon>Bacteria</taxon>
        <taxon>Pseudomonadati</taxon>
        <taxon>Verrucomicrobiota</taxon>
        <taxon>Opitutia</taxon>
        <taxon>Puniceicoccales</taxon>
        <taxon>Coraliomargaritaceae</taxon>
        <taxon>Coraliomargarita</taxon>
    </lineage>
</organism>
<name>A0A317ZEK1_9BACT</name>
<protein>
    <recommendedName>
        <fullName evidence="2">DUF2231 domain-containing protein</fullName>
    </recommendedName>
</protein>
<feature type="transmembrane region" description="Helical" evidence="1">
    <location>
        <begin position="60"/>
        <end position="83"/>
    </location>
</feature>
<feature type="transmembrane region" description="Helical" evidence="1">
    <location>
        <begin position="27"/>
        <end position="48"/>
    </location>
</feature>
<dbReference type="InterPro" id="IPR036927">
    <property type="entry name" value="Cyt_c_oxase-like_su1_sf"/>
</dbReference>
<feature type="domain" description="DUF2231" evidence="2">
    <location>
        <begin position="24"/>
        <end position="168"/>
    </location>
</feature>
<dbReference type="RefSeq" id="WP_110131938.1">
    <property type="nucleotide sequence ID" value="NZ_QHJQ01000011.1"/>
</dbReference>
<feature type="transmembrane region" description="Helical" evidence="1">
    <location>
        <begin position="103"/>
        <end position="124"/>
    </location>
</feature>
<keyword evidence="1" id="KW-0472">Membrane</keyword>
<comment type="caution">
    <text evidence="3">The sequence shown here is derived from an EMBL/GenBank/DDBJ whole genome shotgun (WGS) entry which is preliminary data.</text>
</comment>
<keyword evidence="4" id="KW-1185">Reference proteome</keyword>
<evidence type="ECO:0000259" key="2">
    <source>
        <dbReference type="Pfam" id="PF09990"/>
    </source>
</evidence>
<gene>
    <name evidence="3" type="ORF">DDZ13_13235</name>
</gene>
<sequence>MITTGLLASAGADGLSSMWRIELLHPAVVHFSVALTVVGSLFYLVGLLGSSYPACQSFRLTAWWLLLLACLASWASLQTGFWADHAVGRELFDPRPLKDHERFGLGFSWVLSATVLVEGLRLFVSRLRSYRKYLTLLVMIGLVASCGLVAWTSHLGAGLVYQQGAGVQMPSEVNESRD</sequence>
<feature type="transmembrane region" description="Helical" evidence="1">
    <location>
        <begin position="133"/>
        <end position="151"/>
    </location>
</feature>
<keyword evidence="1" id="KW-0812">Transmembrane</keyword>
<dbReference type="Pfam" id="PF09990">
    <property type="entry name" value="DUF2231"/>
    <property type="match status" value="1"/>
</dbReference>
<dbReference type="OrthoDB" id="5298381at2"/>
<evidence type="ECO:0000256" key="1">
    <source>
        <dbReference type="SAM" id="Phobius"/>
    </source>
</evidence>
<reference evidence="3 4" key="1">
    <citation type="submission" date="2018-05" db="EMBL/GenBank/DDBJ databases">
        <title>Coraliomargarita sinensis sp. nov., isolated from a marine solar saltern.</title>
        <authorList>
            <person name="Zhou L.Y."/>
        </authorList>
    </citation>
    <scope>NUCLEOTIDE SEQUENCE [LARGE SCALE GENOMIC DNA]</scope>
    <source>
        <strain evidence="3 4">WN38</strain>
    </source>
</reference>
<evidence type="ECO:0000313" key="3">
    <source>
        <dbReference type="EMBL" id="PXA03182.1"/>
    </source>
</evidence>
<dbReference type="InterPro" id="IPR019251">
    <property type="entry name" value="DUF2231_TM"/>
</dbReference>
<proteinExistence type="predicted"/>
<dbReference type="AlphaFoldDB" id="A0A317ZEK1"/>